<dbReference type="GO" id="GO:0009279">
    <property type="term" value="C:cell outer membrane"/>
    <property type="evidence" value="ECO:0007669"/>
    <property type="project" value="UniProtKB-SubCell"/>
</dbReference>
<feature type="domain" description="SusD-like N-terminal" evidence="8">
    <location>
        <begin position="70"/>
        <end position="225"/>
    </location>
</feature>
<feature type="chain" id="PRO_5002489508" description="RagB/SusD domain-containing protein" evidence="6">
    <location>
        <begin position="19"/>
        <end position="542"/>
    </location>
</feature>
<dbReference type="PATRIC" id="fig|927665.4.peg.1182"/>
<accession>A0A0F5JJF8</accession>
<reference evidence="9 10" key="1">
    <citation type="submission" date="2013-04" db="EMBL/GenBank/DDBJ databases">
        <title>The Genome Sequence of Parabacteroides goldsteinii DSM 19448.</title>
        <authorList>
            <consortium name="The Broad Institute Genomics Platform"/>
            <person name="Earl A."/>
            <person name="Ward D."/>
            <person name="Feldgarden M."/>
            <person name="Gevers D."/>
            <person name="Martens E."/>
            <person name="Sakamoto M."/>
            <person name="Benno Y."/>
            <person name="Song Y."/>
            <person name="Liu C."/>
            <person name="Lee J."/>
            <person name="Bolanos M."/>
            <person name="Vaisanen M.L."/>
            <person name="Finegold S.M."/>
            <person name="Walker B."/>
            <person name="Young S."/>
            <person name="Zeng Q."/>
            <person name="Gargeya S."/>
            <person name="Fitzgerald M."/>
            <person name="Haas B."/>
            <person name="Abouelleil A."/>
            <person name="Allen A.W."/>
            <person name="Alvarado L."/>
            <person name="Arachchi H.M."/>
            <person name="Berlin A.M."/>
            <person name="Chapman S.B."/>
            <person name="Gainer-Dewar J."/>
            <person name="Goldberg J."/>
            <person name="Griggs A."/>
            <person name="Gujja S."/>
            <person name="Hansen M."/>
            <person name="Howarth C."/>
            <person name="Imamovic A."/>
            <person name="Ireland A."/>
            <person name="Larimer J."/>
            <person name="McCowan C."/>
            <person name="Murphy C."/>
            <person name="Pearson M."/>
            <person name="Poon T.W."/>
            <person name="Priest M."/>
            <person name="Roberts A."/>
            <person name="Saif S."/>
            <person name="Shea T."/>
            <person name="Sisk P."/>
            <person name="Sykes S."/>
            <person name="Wortman J."/>
            <person name="Nusbaum C."/>
            <person name="Birren B."/>
        </authorList>
    </citation>
    <scope>NUCLEOTIDE SEQUENCE [LARGE SCALE GENOMIC DNA]</scope>
    <source>
        <strain evidence="9 10">DSM 19448</strain>
    </source>
</reference>
<comment type="similarity">
    <text evidence="2">Belongs to the SusD family.</text>
</comment>
<proteinExistence type="inferred from homology"/>
<protein>
    <recommendedName>
        <fullName evidence="11">RagB/SusD domain-containing protein</fullName>
    </recommendedName>
</protein>
<dbReference type="InterPro" id="IPR033985">
    <property type="entry name" value="SusD-like_N"/>
</dbReference>
<evidence type="ECO:0000259" key="7">
    <source>
        <dbReference type="Pfam" id="PF07980"/>
    </source>
</evidence>
<evidence type="ECO:0000256" key="6">
    <source>
        <dbReference type="SAM" id="SignalP"/>
    </source>
</evidence>
<keyword evidence="5" id="KW-0998">Cell outer membrane</keyword>
<dbReference type="RefSeq" id="WP_010801568.1">
    <property type="nucleotide sequence ID" value="NZ_KQ033912.1"/>
</dbReference>
<evidence type="ECO:0008006" key="11">
    <source>
        <dbReference type="Google" id="ProtNLM"/>
    </source>
</evidence>
<evidence type="ECO:0000256" key="2">
    <source>
        <dbReference type="ARBA" id="ARBA00006275"/>
    </source>
</evidence>
<keyword evidence="4" id="KW-0472">Membrane</keyword>
<evidence type="ECO:0000256" key="1">
    <source>
        <dbReference type="ARBA" id="ARBA00004442"/>
    </source>
</evidence>
<feature type="domain" description="RagB/SusD" evidence="7">
    <location>
        <begin position="266"/>
        <end position="541"/>
    </location>
</feature>
<evidence type="ECO:0000259" key="8">
    <source>
        <dbReference type="Pfam" id="PF14322"/>
    </source>
</evidence>
<dbReference type="SUPFAM" id="SSF48452">
    <property type="entry name" value="TPR-like"/>
    <property type="match status" value="1"/>
</dbReference>
<dbReference type="Proteomes" id="UP000033047">
    <property type="component" value="Unassembled WGS sequence"/>
</dbReference>
<evidence type="ECO:0000313" key="9">
    <source>
        <dbReference type="EMBL" id="KKB57710.1"/>
    </source>
</evidence>
<dbReference type="InterPro" id="IPR011990">
    <property type="entry name" value="TPR-like_helical_dom_sf"/>
</dbReference>
<organism evidence="9 10">
    <name type="scientific">Parabacteroides goldsteinii DSM 19448 = WAL 12034</name>
    <dbReference type="NCBI Taxonomy" id="927665"/>
    <lineage>
        <taxon>Bacteria</taxon>
        <taxon>Pseudomonadati</taxon>
        <taxon>Bacteroidota</taxon>
        <taxon>Bacteroidia</taxon>
        <taxon>Bacteroidales</taxon>
        <taxon>Tannerellaceae</taxon>
        <taxon>Parabacteroides</taxon>
    </lineage>
</organism>
<name>A0A0F5JJF8_9BACT</name>
<feature type="signal peptide" evidence="6">
    <location>
        <begin position="1"/>
        <end position="18"/>
    </location>
</feature>
<gene>
    <name evidence="9" type="ORF">HMPREF1535_01157</name>
</gene>
<keyword evidence="3 6" id="KW-0732">Signal</keyword>
<dbReference type="HOGENOM" id="CLU_015553_1_0_10"/>
<dbReference type="PROSITE" id="PS51257">
    <property type="entry name" value="PROKAR_LIPOPROTEIN"/>
    <property type="match status" value="1"/>
</dbReference>
<sequence>MKTNILKKLVLVPAAVLAMTGCNESDFLSFTNPNEYVEDTYWSSEANAQAAMATIYSPIRSQMYGYFGGYTGWHTMNRADDTWFILGEEAHNWQPATFTNTPNTAESDFGRIYNTINRANVLLNNIHKVNMDQTKMNELIGEASFLRGYAYFLLVTNFGDVPLRLVSAAESLEETMKPSSPEADIWKQVEADFKTAKEYLPITRPSDEAGRVTKGTAIAYLGKTYNYLKRYEEGEAELKTIMQSPYTYDLTENFEDNFTEYTELNKESIFELVYEGKYGSGTWGAEGPNDTQGWVIPNFAGPQGTGGWFKWMPTASIVDDFIVEERPAGSDTRFDKRMYTSFFWKHSDYETTVEDGAWFGDMSFDEIWEACATKRLRGEPDYPTISGKPGRFLIKKFTNFYKNEAEANSMYNQANQNNNLRVMRFAEVLLLHAEACIKTNKLAEAAADLTRIRDRAGLAKKTWNGADELWEEMVHQNELEFFFEGHRFFDLKRWYSYEEMKQIFVKNKKQGAENFQPKHFYLPIPQNELNTNEAIEQHPMWR</sequence>
<evidence type="ECO:0000256" key="4">
    <source>
        <dbReference type="ARBA" id="ARBA00023136"/>
    </source>
</evidence>
<dbReference type="Pfam" id="PF14322">
    <property type="entry name" value="SusD-like_3"/>
    <property type="match status" value="1"/>
</dbReference>
<evidence type="ECO:0000256" key="5">
    <source>
        <dbReference type="ARBA" id="ARBA00023237"/>
    </source>
</evidence>
<evidence type="ECO:0000313" key="10">
    <source>
        <dbReference type="Proteomes" id="UP000033047"/>
    </source>
</evidence>
<dbReference type="Pfam" id="PF07980">
    <property type="entry name" value="SusD_RagB"/>
    <property type="match status" value="1"/>
</dbReference>
<dbReference type="EMBL" id="AQHV01000008">
    <property type="protein sequence ID" value="KKB57710.1"/>
    <property type="molecule type" value="Genomic_DNA"/>
</dbReference>
<dbReference type="InterPro" id="IPR012944">
    <property type="entry name" value="SusD_RagB_dom"/>
</dbReference>
<comment type="subcellular location">
    <subcellularLocation>
        <location evidence="1">Cell outer membrane</location>
    </subcellularLocation>
</comment>
<comment type="caution">
    <text evidence="9">The sequence shown here is derived from an EMBL/GenBank/DDBJ whole genome shotgun (WGS) entry which is preliminary data.</text>
</comment>
<dbReference type="STRING" id="927665.HMPREF1535_01157"/>
<evidence type="ECO:0000256" key="3">
    <source>
        <dbReference type="ARBA" id="ARBA00022729"/>
    </source>
</evidence>
<dbReference type="Gene3D" id="1.25.40.390">
    <property type="match status" value="1"/>
</dbReference>
<dbReference type="AlphaFoldDB" id="A0A0F5JJF8"/>